<dbReference type="EMBL" id="JAJJMA010007515">
    <property type="protein sequence ID" value="MCL7022049.1"/>
    <property type="molecule type" value="Genomic_DNA"/>
</dbReference>
<protein>
    <recommendedName>
        <fullName evidence="12">Splicing factor 3A subunit 3</fullName>
    </recommendedName>
</protein>
<feature type="coiled-coil region" evidence="5">
    <location>
        <begin position="302"/>
        <end position="348"/>
    </location>
</feature>
<evidence type="ECO:0000313" key="10">
    <source>
        <dbReference type="EMBL" id="MCL7022049.1"/>
    </source>
</evidence>
<dbReference type="InterPro" id="IPR021966">
    <property type="entry name" value="SF3a60_bindingd"/>
</dbReference>
<dbReference type="Pfam" id="PF13297">
    <property type="entry name" value="SDE2_2C"/>
    <property type="match status" value="1"/>
</dbReference>
<dbReference type="AlphaFoldDB" id="A0AA41RQG5"/>
<evidence type="ECO:0000259" key="9">
    <source>
        <dbReference type="Pfam" id="PF16837"/>
    </source>
</evidence>
<evidence type="ECO:0000256" key="3">
    <source>
        <dbReference type="ARBA" id="ARBA00023187"/>
    </source>
</evidence>
<evidence type="ECO:0000256" key="1">
    <source>
        <dbReference type="ARBA" id="ARBA00004123"/>
    </source>
</evidence>
<evidence type="ECO:0000256" key="5">
    <source>
        <dbReference type="SAM" id="Coils"/>
    </source>
</evidence>
<keyword evidence="5" id="KW-0175">Coiled coil</keyword>
<accession>A0AA41RQG5</accession>
<dbReference type="Pfam" id="PF16837">
    <property type="entry name" value="SF3A3"/>
    <property type="match status" value="1"/>
</dbReference>
<name>A0AA41RQG5_PAPNU</name>
<keyword evidence="3" id="KW-0508">mRNA splicing</keyword>
<dbReference type="Pfam" id="PF11931">
    <property type="entry name" value="SF3a60_Prp9_C"/>
    <property type="match status" value="1"/>
</dbReference>
<organism evidence="10 11">
    <name type="scientific">Papaver nudicaule</name>
    <name type="common">Iceland poppy</name>
    <dbReference type="NCBI Taxonomy" id="74823"/>
    <lineage>
        <taxon>Eukaryota</taxon>
        <taxon>Viridiplantae</taxon>
        <taxon>Streptophyta</taxon>
        <taxon>Embryophyta</taxon>
        <taxon>Tracheophyta</taxon>
        <taxon>Spermatophyta</taxon>
        <taxon>Magnoliopsida</taxon>
        <taxon>Ranunculales</taxon>
        <taxon>Papaveraceae</taxon>
        <taxon>Papaveroideae</taxon>
        <taxon>Papaver</taxon>
    </lineage>
</organism>
<proteinExistence type="predicted"/>
<evidence type="ECO:0008006" key="12">
    <source>
        <dbReference type="Google" id="ProtNLM"/>
    </source>
</evidence>
<dbReference type="Proteomes" id="UP001177140">
    <property type="component" value="Unassembled WGS sequence"/>
</dbReference>
<feature type="domain" description="SF3A3" evidence="9">
    <location>
        <begin position="130"/>
        <end position="177"/>
    </location>
</feature>
<feature type="domain" description="SDE2/SF3A3 SAP" evidence="8">
    <location>
        <begin position="229"/>
        <end position="275"/>
    </location>
</feature>
<dbReference type="Pfam" id="PF12108">
    <property type="entry name" value="SF3a60_bindingd"/>
    <property type="match status" value="1"/>
</dbReference>
<feature type="domain" description="Splicing factor SF3a60 binding" evidence="7">
    <location>
        <begin position="83"/>
        <end position="104"/>
    </location>
</feature>
<dbReference type="InterPro" id="IPR025086">
    <property type="entry name" value="SDE2/SF3A3_SAP"/>
</dbReference>
<sequence>MSATLLEVTRSKHEEVERLERLIVKDLQNEPASSHARLCQNHRVRRIIAAITSSTKKLVEIYEDFDSARKDEIAALGGQTETGGTNLFGNFYDSLKEIREYHRKRPTSLAFDVYEESDQKLLKEEPDVVFSGEEGRGRYLDLHEMHNRYVNLDSADESKRIEYATYLDVFSKPEEISCKLKLTKQYKEYLEHMLGYLISFVQRKEPLQDLERLFARVETDYQEVSKGLENRNVSSQDSIDLVYFSTVRELIEVGRENLKKALAALGLKSGGTDQQLHFVAASQDHTELREIGLKESKMKRLCELLSETIDETKENVQRKQTLAVSEWQKELEDDKEQVDVESDDEEQQIYNPLNLPTGVDGKPIPYWLYKLHGLGQEFKCEICGNQTYRGRRAFEQHFKELCHQSGMRRLGIPNTKNFNEITSIQEAIALWEKIQARKEENKWCPDREEEYEDMDGNIYDKKTYTDFRRQGLI</sequence>
<keyword evidence="2" id="KW-0507">mRNA processing</keyword>
<keyword evidence="4" id="KW-0539">Nucleus</keyword>
<evidence type="ECO:0000259" key="6">
    <source>
        <dbReference type="Pfam" id="PF11931"/>
    </source>
</evidence>
<reference evidence="10" key="1">
    <citation type="submission" date="2022-03" db="EMBL/GenBank/DDBJ databases">
        <title>A functionally conserved STORR gene fusion in Papaver species that diverged 16.8 million years ago.</title>
        <authorList>
            <person name="Catania T."/>
        </authorList>
    </citation>
    <scope>NUCLEOTIDE SEQUENCE</scope>
    <source>
        <strain evidence="10">S-191538</strain>
    </source>
</reference>
<dbReference type="InterPro" id="IPR051421">
    <property type="entry name" value="RNA_Proc_DNA_Dmg_Regulator"/>
</dbReference>
<dbReference type="InterPro" id="IPR024598">
    <property type="entry name" value="SF3a60/Prp9_C"/>
</dbReference>
<evidence type="ECO:0000259" key="7">
    <source>
        <dbReference type="Pfam" id="PF12108"/>
    </source>
</evidence>
<feature type="domain" description="Splicing factor SF3a60 /Prp9 subunit C-terminal" evidence="6">
    <location>
        <begin position="354"/>
        <end position="473"/>
    </location>
</feature>
<comment type="subcellular location">
    <subcellularLocation>
        <location evidence="1">Nucleus</location>
    </subcellularLocation>
</comment>
<evidence type="ECO:0000313" key="11">
    <source>
        <dbReference type="Proteomes" id="UP001177140"/>
    </source>
</evidence>
<dbReference type="GO" id="GO:0003723">
    <property type="term" value="F:RNA binding"/>
    <property type="evidence" value="ECO:0007669"/>
    <property type="project" value="InterPro"/>
</dbReference>
<dbReference type="PANTHER" id="PTHR12786">
    <property type="entry name" value="SPLICING FACTOR SF3A-RELATED"/>
    <property type="match status" value="1"/>
</dbReference>
<evidence type="ECO:0000256" key="4">
    <source>
        <dbReference type="ARBA" id="ARBA00023242"/>
    </source>
</evidence>
<dbReference type="GO" id="GO:0005681">
    <property type="term" value="C:spliceosomal complex"/>
    <property type="evidence" value="ECO:0007669"/>
    <property type="project" value="InterPro"/>
</dbReference>
<dbReference type="GO" id="GO:0000398">
    <property type="term" value="P:mRNA splicing, via spliceosome"/>
    <property type="evidence" value="ECO:0007669"/>
    <property type="project" value="InterPro"/>
</dbReference>
<evidence type="ECO:0000256" key="2">
    <source>
        <dbReference type="ARBA" id="ARBA00022664"/>
    </source>
</evidence>
<dbReference type="PANTHER" id="PTHR12786:SF2">
    <property type="entry name" value="SPLICING FACTOR 3A SUBUNIT 3"/>
    <property type="match status" value="1"/>
</dbReference>
<evidence type="ECO:0000259" key="8">
    <source>
        <dbReference type="Pfam" id="PF13297"/>
    </source>
</evidence>
<keyword evidence="11" id="KW-1185">Reference proteome</keyword>
<dbReference type="InterPro" id="IPR031774">
    <property type="entry name" value="SF3A3_dom"/>
</dbReference>
<comment type="caution">
    <text evidence="10">The sequence shown here is derived from an EMBL/GenBank/DDBJ whole genome shotgun (WGS) entry which is preliminary data.</text>
</comment>
<gene>
    <name evidence="10" type="ORF">MKW94_014125</name>
</gene>